<evidence type="ECO:0000313" key="4">
    <source>
        <dbReference type="Proteomes" id="UP000009168"/>
    </source>
</evidence>
<dbReference type="EMBL" id="GG662532">
    <property type="protein sequence ID" value="EAR91509.2"/>
    <property type="molecule type" value="Genomic_DNA"/>
</dbReference>
<accession>Q232P3</accession>
<keyword evidence="2" id="KW-0732">Signal</keyword>
<keyword evidence="1" id="KW-1133">Transmembrane helix</keyword>
<dbReference type="PANTHER" id="PTHR11319:SF35">
    <property type="entry name" value="OUTER MEMBRANE PROTEIN PMPC-RELATED"/>
    <property type="match status" value="1"/>
</dbReference>
<dbReference type="SUPFAM" id="SSF50969">
    <property type="entry name" value="YVTN repeat-like/Quinoprotein amine dehydrogenase"/>
    <property type="match status" value="1"/>
</dbReference>
<dbReference type="OrthoDB" id="77931at2759"/>
<keyword evidence="1 3" id="KW-0812">Transmembrane</keyword>
<dbReference type="SUPFAM" id="SSF82171">
    <property type="entry name" value="DPP6 N-terminal domain-like"/>
    <property type="match status" value="1"/>
</dbReference>
<keyword evidence="1" id="KW-0472">Membrane</keyword>
<dbReference type="KEGG" id="tet:TTHERM_01090200"/>
<proteinExistence type="predicted"/>
<gene>
    <name evidence="3" type="ORF">TTHERM_01090200</name>
</gene>
<name>Q232P3_TETTS</name>
<feature type="chain" id="PRO_5004201821" evidence="2">
    <location>
        <begin position="22"/>
        <end position="3112"/>
    </location>
</feature>
<dbReference type="PANTHER" id="PTHR11319">
    <property type="entry name" value="G PROTEIN-COUPLED RECEPTOR-RELATED"/>
    <property type="match status" value="1"/>
</dbReference>
<dbReference type="InterPro" id="IPR011044">
    <property type="entry name" value="Quino_amine_DH_bsu"/>
</dbReference>
<dbReference type="RefSeq" id="XP_001011754.2">
    <property type="nucleotide sequence ID" value="XM_001011754.2"/>
</dbReference>
<dbReference type="Proteomes" id="UP000009168">
    <property type="component" value="Unassembled WGS sequence"/>
</dbReference>
<keyword evidence="4" id="KW-1185">Reference proteome</keyword>
<dbReference type="InParanoid" id="Q232P3"/>
<dbReference type="CDD" id="cd00064">
    <property type="entry name" value="FU"/>
    <property type="match status" value="1"/>
</dbReference>
<evidence type="ECO:0000256" key="2">
    <source>
        <dbReference type="SAM" id="SignalP"/>
    </source>
</evidence>
<sequence>MNLKGLIIIQLILNRIFLSLGQKDDASQCNQICQDCSSDKNFECLGCKYPYYFDQNNYNCVQSCPGGTYENQKMECVSCASKFCSSCSPIECYQCQPGYSVNPQDQQGCISNCQDGQYLLDGECVYECSIQSNIYQLDPSSNTCIQLQICPQLSYIPASQAVGQIQFFSTFISEDNSIILQIDEYGKVIIKSIPQLLPQAYYIFPELVSISDCVHLVEQSTQNKILSCMNSNTEVFAFYISSGLLLSQNITFNQQIANLYYLDGMKITFLTQSGQIVQYNFQSQQFFIVDDSSDNLNQILCVQNYQQRNDQYILAINSTNTIFYYDQSFNKNILLQYSTQTTLQMEYLNIQNMWAFYQNNKIDFYSIIFGQTPLLIKQITSQTVIYSILRSNQTLILIDDQNQTATQVFQISSNKQVTEITNTLPSTFFNSDCFWKTKDFYFSQKQDLLYIFNFIFTNFTLSYTLKLSQPLVCSITSLDVLQNNEKVYLLTRIKQDMQIQELTQSQLTSINSSQMYFSSEQHAFYYTQRLLNVPAVNFLNTATNNQILELKGNGIANQYDLESRQIAKQFYFWEDFYYPDQTSVKNFILYNFLVVKEEEKLILTGVKNGVLVIRELNLYTFEILLENQFSNIDIALSQIDIFDQPFYIQSTKTLIVYIINQEISDLYTELRQLHIFSYSQINNQYNYKFSVRQIVNDVQVSQTTGDVICFLVLQVYLSQIVIYNVYKDQNPVYVSEEFYNVCQNQIGFFNLNQDTIYYSDFFGGIMSMNLLKNYQKNIFSKNILILSYYLSPNLSYQIFSLSPYNTVQIVSTVDNKILQVITAGAYIPKYIRYDNKVFICSNTYTLSYYDGDANKLILYQNQYYGQNSQAFLHKQNQIIFINTNVYLTISLDDQNLQLQQVAQNAKYYPYQFNDIQIPITLNNGQVEQMVDVKAIFCYEYQSDDYLKTTIKLKVVNFYELDIQLNIYINKIAVIKYQKIIAQIAIDFLQPQQLVAENYRFYLLYDKKGFYFPNQKYMVVVCGYHIAFISSSNFEILFHYVSKSTYLNVAYDIELGYMAFIENLQDCIINLNAISKNCITNNYPFNEDNFHGTIIQRQKQLIIFYSQYSLRVYSLKEQIYKFVLYSTDFIPNSIYYNDFGSIIIIGDQPSQSFQILNLDTLQLLHTSFPAYSTQTFENLYNFYFFSDQIQVMLFSSYSNSIVIYNINTQESLKTIQLQYQFNYQSQVVVDENLDLIILIDNYNQIEIVSYDTNQVVKIFQLDKQQNDANTYQKILIWDNYKRKLFASSNNIFYVFDYDTSIFICKYQFQLPIFDIYISFNKNQIFVTDYLNLKVFDYSILEFNQNSLLPQNSTPNILKINDSQYILFDNSQSTLKNIVNGEVKDVKYFNQLNPSYFYFNYYNINDNQIYVITFNQLLIYNVTSTRINKIFSQLLDSQIITFISDSDFQVLFLTQKQSLYSLQKNQTNPQLLILTYISTGIGQFFMIDDSFLIYCSTKNTIQWNKMTFKKSQSLSLEVKLDQFQFKIELNDTVKKIVKIDTTQNIIILTNKCIQIIDIQTGNILQISQLDFQNQQSQIYFDPIYQRIYYADRIIGIAVYNLQMQTIKQNLPSSGIKLKMEGSFIFMLSFNSVSIYLRQDLKLFQIIRNFNSTQSLIDIEYTGFNNIFILYFDNSISFFNANPFSQPKLIDFLQVNNYKVLLQQVQSQNSQYLIVDMMILTIENTIKYTTQLNIGSFSNNICSAQLQILTDQNDLQTKNQQNDYLNLLSLKQLLIQNIIYSMFINNGEQTDLKYPFVSSSSVTNQYSLYIQAINNNMIYLKTQNSTDQNIVELQLQNLKISFKNLNNTLFLFGNPTFKKLERLFLNDIELSDFGNNQLAFDGIKHLFIQNLVINGEQIQQINKQIMLFQNIDIIVIQNINFMNCQFNNIINLLKFVNINKLTINNFNIKLNSLNSNFKQSSMINISYVNLLILDSANLLQNIFQNVQIFTITNVTSISISNLISSQNQIIINQNLDLQGIIFYFEATSQVDFKKIQFNMLNFTQYSSISLLKFSNVNETLQFNDFYFANFKLENNYNNSINGQQFFILECEGIPNSNFSNIQVINSDMIGFINLHDLKNKNGIIIQNQISTYYNYQHSLSNTNQLMQLNAQQIKISNSNFSSISSFNSDSNFIQIQVSQNLLLDTIQIQGVDLKQSSFINISQSPYIVIQNIDSKNIQTKSIASAFYMSQISSLIMKNNTFISNLSNLDGGVLYLNQITQIIFLENKFQQNQSKTGNGGAIYCFSSLFSQFEDNTFFQNSCPQGSGGAILLNNCDIQDMRQNNFLQNYALIGGAFRYQGIQPQVLQKRNVSRRILTLNLNTFIKNSVQLYGKNIGSYPIYLDVKNQMQDDLNIQSAKLENIQSGSTSSPILMRLIDEEMREISFFKNTEQINQEILIEFGSYLLELQSQEVGLEGNLRQNYNFDQFGFLFNVSYSYQPNANSSIIVKTVNPIYILNTTTFKFDFQELSISIDVNFRKCQQGEILQTLQKYKICYTCQQGNYCLQDPNKFENLQCLQCPIGSKNCHSNIIQLQNRYWSKDENSDQIYECINPENCIPEDPSNKFGCSLGHIGAMCESCDSKGVIWGSKYGKTNGGNQCQECIYKNKISSILLLFLLLIIFCVYLIFQFQKQMALIQKNMSWFYLRKLKIILLQNPNISSSSYYIKILINYFQFIALINNLGIQTKQFISFVEIGGGDPAKHSIYNLDCIFSYYDFQIPLYAIRVVFINTQIIIIYLFIQLVKILTNIFKIDDRSFQISSFILIYLFYSSSVIKVLIQSSSCIEIAGNLYIISEMQYECYTEEHIKILLYLIGPLLLIWLIIIPTSFSMYLYRKREKLQSLFYQQKYGLLYKEYKVESYYWDLARNQTKASLVIFLNLVRVSPLLKASFLIIFIQIYHTFLTKVSPYQRQQLNNIDQLSCKLIIISIFTTQMILLTDNPLLKLLLESILIVSNIIFIGILLLLAVQRPIPYNKIDQNMLQRLQFYLSQVIPNSIYQIAYQKQINLLRINSLWKKVQSSLREVISIEADFKNQKWSQRIKLSNQNSQFTFRKSKIGKQLKTIFYQQAKENCNLDKIQQ</sequence>
<protein>
    <submittedName>
        <fullName evidence="3">Transmembrane protein, putative</fullName>
    </submittedName>
</protein>
<evidence type="ECO:0000313" key="3">
    <source>
        <dbReference type="EMBL" id="EAR91509.2"/>
    </source>
</evidence>
<dbReference type="InterPro" id="IPR006212">
    <property type="entry name" value="Furin_repeat"/>
</dbReference>
<feature type="transmembrane region" description="Helical" evidence="1">
    <location>
        <begin position="2797"/>
        <end position="2821"/>
    </location>
</feature>
<dbReference type="Gene3D" id="2.10.220.10">
    <property type="entry name" value="Hormone Receptor, Insulin-like Growth Factor Receptor 1, Chain A, domain 2"/>
    <property type="match status" value="1"/>
</dbReference>
<feature type="transmembrane region" description="Helical" evidence="1">
    <location>
        <begin position="2842"/>
        <end position="2867"/>
    </location>
</feature>
<reference evidence="4" key="1">
    <citation type="journal article" date="2006" name="PLoS Biol.">
        <title>Macronuclear genome sequence of the ciliate Tetrahymena thermophila, a model eukaryote.</title>
        <authorList>
            <person name="Eisen J.A."/>
            <person name="Coyne R.S."/>
            <person name="Wu M."/>
            <person name="Wu D."/>
            <person name="Thiagarajan M."/>
            <person name="Wortman J.R."/>
            <person name="Badger J.H."/>
            <person name="Ren Q."/>
            <person name="Amedeo P."/>
            <person name="Jones K.M."/>
            <person name="Tallon L.J."/>
            <person name="Delcher A.L."/>
            <person name="Salzberg S.L."/>
            <person name="Silva J.C."/>
            <person name="Haas B.J."/>
            <person name="Majoros W.H."/>
            <person name="Farzad M."/>
            <person name="Carlton J.M."/>
            <person name="Smith R.K. Jr."/>
            <person name="Garg J."/>
            <person name="Pearlman R.E."/>
            <person name="Karrer K.M."/>
            <person name="Sun L."/>
            <person name="Manning G."/>
            <person name="Elde N.C."/>
            <person name="Turkewitz A.P."/>
            <person name="Asai D.J."/>
            <person name="Wilkes D.E."/>
            <person name="Wang Y."/>
            <person name="Cai H."/>
            <person name="Collins K."/>
            <person name="Stewart B.A."/>
            <person name="Lee S.R."/>
            <person name="Wilamowska K."/>
            <person name="Weinberg Z."/>
            <person name="Ruzzo W.L."/>
            <person name="Wloga D."/>
            <person name="Gaertig J."/>
            <person name="Frankel J."/>
            <person name="Tsao C.-C."/>
            <person name="Gorovsky M.A."/>
            <person name="Keeling P.J."/>
            <person name="Waller R.F."/>
            <person name="Patron N.J."/>
            <person name="Cherry J.M."/>
            <person name="Stover N.A."/>
            <person name="Krieger C.J."/>
            <person name="del Toro C."/>
            <person name="Ryder H.F."/>
            <person name="Williamson S.C."/>
            <person name="Barbeau R.A."/>
            <person name="Hamilton E.P."/>
            <person name="Orias E."/>
        </authorList>
    </citation>
    <scope>NUCLEOTIDE SEQUENCE [LARGE SCALE GENOMIC DNA]</scope>
    <source>
        <strain evidence="4">SB210</strain>
    </source>
</reference>
<dbReference type="SUPFAM" id="SSF57184">
    <property type="entry name" value="Growth factor receptor domain"/>
    <property type="match status" value="1"/>
</dbReference>
<feature type="transmembrane region" description="Helical" evidence="1">
    <location>
        <begin position="2643"/>
        <end position="2662"/>
    </location>
</feature>
<feature type="signal peptide" evidence="2">
    <location>
        <begin position="1"/>
        <end position="21"/>
    </location>
</feature>
<dbReference type="HOGENOM" id="CLU_226544_0_0_1"/>
<dbReference type="SMART" id="SM00261">
    <property type="entry name" value="FU"/>
    <property type="match status" value="2"/>
</dbReference>
<dbReference type="InterPro" id="IPR009030">
    <property type="entry name" value="Growth_fac_rcpt_cys_sf"/>
</dbReference>
<feature type="transmembrane region" description="Helical" evidence="1">
    <location>
        <begin position="2756"/>
        <end position="2777"/>
    </location>
</feature>
<dbReference type="eggNOG" id="KOG3525">
    <property type="taxonomic scope" value="Eukaryota"/>
</dbReference>
<dbReference type="SUPFAM" id="SSF69322">
    <property type="entry name" value="Tricorn protease domain 2"/>
    <property type="match status" value="1"/>
</dbReference>
<organism evidence="3 4">
    <name type="scientific">Tetrahymena thermophila (strain SB210)</name>
    <dbReference type="NCBI Taxonomy" id="312017"/>
    <lineage>
        <taxon>Eukaryota</taxon>
        <taxon>Sar</taxon>
        <taxon>Alveolata</taxon>
        <taxon>Ciliophora</taxon>
        <taxon>Intramacronucleata</taxon>
        <taxon>Oligohymenophorea</taxon>
        <taxon>Hymenostomatida</taxon>
        <taxon>Tetrahymenina</taxon>
        <taxon>Tetrahymenidae</taxon>
        <taxon>Tetrahymena</taxon>
    </lineage>
</organism>
<evidence type="ECO:0000256" key="1">
    <source>
        <dbReference type="SAM" id="Phobius"/>
    </source>
</evidence>
<feature type="transmembrane region" description="Helical" evidence="1">
    <location>
        <begin position="2907"/>
        <end position="2932"/>
    </location>
</feature>
<dbReference type="GeneID" id="7845057"/>
<feature type="transmembrane region" description="Helical" evidence="1">
    <location>
        <begin position="2982"/>
        <end position="3000"/>
    </location>
</feature>